<gene>
    <name evidence="2" type="ORF">QBC34DRAFT_268842</name>
</gene>
<keyword evidence="3" id="KW-1185">Reference proteome</keyword>
<proteinExistence type="predicted"/>
<organism evidence="2 3">
    <name type="scientific">Podospora aff. communis PSN243</name>
    <dbReference type="NCBI Taxonomy" id="3040156"/>
    <lineage>
        <taxon>Eukaryota</taxon>
        <taxon>Fungi</taxon>
        <taxon>Dikarya</taxon>
        <taxon>Ascomycota</taxon>
        <taxon>Pezizomycotina</taxon>
        <taxon>Sordariomycetes</taxon>
        <taxon>Sordariomycetidae</taxon>
        <taxon>Sordariales</taxon>
        <taxon>Podosporaceae</taxon>
        <taxon>Podospora</taxon>
    </lineage>
</organism>
<evidence type="ECO:0000256" key="1">
    <source>
        <dbReference type="SAM" id="Phobius"/>
    </source>
</evidence>
<feature type="transmembrane region" description="Helical" evidence="1">
    <location>
        <begin position="21"/>
        <end position="46"/>
    </location>
</feature>
<feature type="transmembrane region" description="Helical" evidence="1">
    <location>
        <begin position="129"/>
        <end position="150"/>
    </location>
</feature>
<reference evidence="2" key="2">
    <citation type="submission" date="2023-05" db="EMBL/GenBank/DDBJ databases">
        <authorList>
            <consortium name="Lawrence Berkeley National Laboratory"/>
            <person name="Steindorff A."/>
            <person name="Hensen N."/>
            <person name="Bonometti L."/>
            <person name="Westerberg I."/>
            <person name="Brannstrom I.O."/>
            <person name="Guillou S."/>
            <person name="Cros-Aarteil S."/>
            <person name="Calhoun S."/>
            <person name="Haridas S."/>
            <person name="Kuo A."/>
            <person name="Mondo S."/>
            <person name="Pangilinan J."/>
            <person name="Riley R."/>
            <person name="Labutti K."/>
            <person name="Andreopoulos B."/>
            <person name="Lipzen A."/>
            <person name="Chen C."/>
            <person name="Yanf M."/>
            <person name="Daum C."/>
            <person name="Ng V."/>
            <person name="Clum A."/>
            <person name="Ohm R."/>
            <person name="Martin F."/>
            <person name="Silar P."/>
            <person name="Natvig D."/>
            <person name="Lalanne C."/>
            <person name="Gautier V."/>
            <person name="Ament-Velasquez S.L."/>
            <person name="Kruys A."/>
            <person name="Hutchinson M.I."/>
            <person name="Powell A.J."/>
            <person name="Barry K."/>
            <person name="Miller A.N."/>
            <person name="Grigoriev I.V."/>
            <person name="Debuchy R."/>
            <person name="Gladieux P."/>
            <person name="Thoren M.H."/>
            <person name="Johannesson H."/>
        </authorList>
    </citation>
    <scope>NUCLEOTIDE SEQUENCE</scope>
    <source>
        <strain evidence="2">PSN243</strain>
    </source>
</reference>
<evidence type="ECO:0008006" key="4">
    <source>
        <dbReference type="Google" id="ProtNLM"/>
    </source>
</evidence>
<dbReference type="EMBL" id="MU865956">
    <property type="protein sequence ID" value="KAK4446487.1"/>
    <property type="molecule type" value="Genomic_DNA"/>
</dbReference>
<protein>
    <recommendedName>
        <fullName evidence="4">MARVEL domain-containing protein</fullName>
    </recommendedName>
</protein>
<feature type="non-terminal residue" evidence="2">
    <location>
        <position position="161"/>
    </location>
</feature>
<reference evidence="2" key="1">
    <citation type="journal article" date="2023" name="Mol. Phylogenet. Evol.">
        <title>Genome-scale phylogeny and comparative genomics of the fungal order Sordariales.</title>
        <authorList>
            <person name="Hensen N."/>
            <person name="Bonometti L."/>
            <person name="Westerberg I."/>
            <person name="Brannstrom I.O."/>
            <person name="Guillou S."/>
            <person name="Cros-Aarteil S."/>
            <person name="Calhoun S."/>
            <person name="Haridas S."/>
            <person name="Kuo A."/>
            <person name="Mondo S."/>
            <person name="Pangilinan J."/>
            <person name="Riley R."/>
            <person name="LaButti K."/>
            <person name="Andreopoulos B."/>
            <person name="Lipzen A."/>
            <person name="Chen C."/>
            <person name="Yan M."/>
            <person name="Daum C."/>
            <person name="Ng V."/>
            <person name="Clum A."/>
            <person name="Steindorff A."/>
            <person name="Ohm R.A."/>
            <person name="Martin F."/>
            <person name="Silar P."/>
            <person name="Natvig D.O."/>
            <person name="Lalanne C."/>
            <person name="Gautier V."/>
            <person name="Ament-Velasquez S.L."/>
            <person name="Kruys A."/>
            <person name="Hutchinson M.I."/>
            <person name="Powell A.J."/>
            <person name="Barry K."/>
            <person name="Miller A.N."/>
            <person name="Grigoriev I.V."/>
            <person name="Debuchy R."/>
            <person name="Gladieux P."/>
            <person name="Hiltunen Thoren M."/>
            <person name="Johannesson H."/>
        </authorList>
    </citation>
    <scope>NUCLEOTIDE SEQUENCE</scope>
    <source>
        <strain evidence="2">PSN243</strain>
    </source>
</reference>
<comment type="caution">
    <text evidence="2">The sequence shown here is derived from an EMBL/GenBank/DDBJ whole genome shotgun (WGS) entry which is preliminary data.</text>
</comment>
<name>A0AAV9GF52_9PEZI</name>
<feature type="transmembrane region" description="Helical" evidence="1">
    <location>
        <begin position="100"/>
        <end position="123"/>
    </location>
</feature>
<evidence type="ECO:0000313" key="2">
    <source>
        <dbReference type="EMBL" id="KAK4446487.1"/>
    </source>
</evidence>
<keyword evidence="1" id="KW-1133">Transmembrane helix</keyword>
<feature type="transmembrane region" description="Helical" evidence="1">
    <location>
        <begin position="66"/>
        <end position="88"/>
    </location>
</feature>
<evidence type="ECO:0000313" key="3">
    <source>
        <dbReference type="Proteomes" id="UP001321760"/>
    </source>
</evidence>
<sequence length="161" mass="17769">MTAPFVRRESSPFLKRVLIPFWILRVLILLIGIALYALTLAALIVYTDDILQFEREYNTKLALSAVKALTGIIMGIQLICLLLEIACIIKRCRRTLSPGFFLGTNIVQSTFVVVNFALSMVGARTAGSVGISVAILVIFLGFLVYAAVVYHKYRRGELDGG</sequence>
<accession>A0AAV9GF52</accession>
<dbReference type="AlphaFoldDB" id="A0AAV9GF52"/>
<dbReference type="Proteomes" id="UP001321760">
    <property type="component" value="Unassembled WGS sequence"/>
</dbReference>
<keyword evidence="1" id="KW-0472">Membrane</keyword>
<keyword evidence="1" id="KW-0812">Transmembrane</keyword>